<proteinExistence type="predicted"/>
<comment type="caution">
    <text evidence="2">The sequence shown here is derived from an EMBL/GenBank/DDBJ whole genome shotgun (WGS) entry which is preliminary data.</text>
</comment>
<dbReference type="Gene3D" id="1.20.120.450">
    <property type="entry name" value="dinb family like domain"/>
    <property type="match status" value="1"/>
</dbReference>
<dbReference type="EMBL" id="BMQA01000034">
    <property type="protein sequence ID" value="GGJ47892.1"/>
    <property type="molecule type" value="Genomic_DNA"/>
</dbReference>
<name>A0A917L8D1_9ACTN</name>
<dbReference type="SUPFAM" id="SSF109854">
    <property type="entry name" value="DinB/YfiT-like putative metalloenzymes"/>
    <property type="match status" value="1"/>
</dbReference>
<dbReference type="NCBIfam" id="TIGR03083">
    <property type="entry name" value="maleylpyruvate isomerase family mycothiol-dependent enzyme"/>
    <property type="match status" value="1"/>
</dbReference>
<evidence type="ECO:0000313" key="2">
    <source>
        <dbReference type="EMBL" id="GGJ47892.1"/>
    </source>
</evidence>
<reference evidence="2" key="2">
    <citation type="submission" date="2020-09" db="EMBL/GenBank/DDBJ databases">
        <authorList>
            <person name="Sun Q."/>
            <person name="Ohkuma M."/>
        </authorList>
    </citation>
    <scope>NUCLEOTIDE SEQUENCE</scope>
    <source>
        <strain evidence="2">JCM 3086</strain>
    </source>
</reference>
<accession>A0A917L8D1</accession>
<evidence type="ECO:0000313" key="3">
    <source>
        <dbReference type="Proteomes" id="UP000657574"/>
    </source>
</evidence>
<evidence type="ECO:0000259" key="1">
    <source>
        <dbReference type="Pfam" id="PF11716"/>
    </source>
</evidence>
<dbReference type="GO" id="GO:0046872">
    <property type="term" value="F:metal ion binding"/>
    <property type="evidence" value="ECO:0007669"/>
    <property type="project" value="InterPro"/>
</dbReference>
<dbReference type="AlphaFoldDB" id="A0A917L8D1"/>
<dbReference type="InterPro" id="IPR017517">
    <property type="entry name" value="Maleyloyr_isom"/>
</dbReference>
<dbReference type="Proteomes" id="UP000657574">
    <property type="component" value="Unassembled WGS sequence"/>
</dbReference>
<sequence length="264" mass="28967">MTQTFVQAARLPQTDHDQSAVIAEAEGRAALEVLEKLGDDDWRRPTDCVEWDVRTLVSHLVAQCEDNISLRTMLRREIAGRRRHRGKGPVDAHMAAQIEDHTAASGPVLVAQFARLWPRAVQARRSRPGLMRLAKVDTGMPAAPRMTVGYLLDTIYNRDLWMHRIDLAQATGQTVTVGDHDGQIVEQVVRDLALTWREAPIALELTGAAGGSWLIGAGEPVSVVRADALAYMRALAGRDPEVTLELVSGAESALSATQRARIIF</sequence>
<dbReference type="InterPro" id="IPR034660">
    <property type="entry name" value="DinB/YfiT-like"/>
</dbReference>
<protein>
    <recommendedName>
        <fullName evidence="1">Mycothiol-dependent maleylpyruvate isomerase metal-binding domain-containing protein</fullName>
    </recommendedName>
</protein>
<reference evidence="2" key="1">
    <citation type="journal article" date="2014" name="Int. J. Syst. Evol. Microbiol.">
        <title>Complete genome sequence of Corynebacterium casei LMG S-19264T (=DSM 44701T), isolated from a smear-ripened cheese.</title>
        <authorList>
            <consortium name="US DOE Joint Genome Institute (JGI-PGF)"/>
            <person name="Walter F."/>
            <person name="Albersmeier A."/>
            <person name="Kalinowski J."/>
            <person name="Ruckert C."/>
        </authorList>
    </citation>
    <scope>NUCLEOTIDE SEQUENCE</scope>
    <source>
        <strain evidence="2">JCM 3086</strain>
    </source>
</reference>
<keyword evidence="3" id="KW-1185">Reference proteome</keyword>
<dbReference type="Pfam" id="PF11716">
    <property type="entry name" value="MDMPI_N"/>
    <property type="match status" value="1"/>
</dbReference>
<gene>
    <name evidence="2" type="ORF">GCM10010121_068870</name>
</gene>
<organism evidence="2 3">
    <name type="scientific">Streptomyces brasiliensis</name>
    <dbReference type="NCBI Taxonomy" id="1954"/>
    <lineage>
        <taxon>Bacteria</taxon>
        <taxon>Bacillati</taxon>
        <taxon>Actinomycetota</taxon>
        <taxon>Actinomycetes</taxon>
        <taxon>Kitasatosporales</taxon>
        <taxon>Streptomycetaceae</taxon>
        <taxon>Streptomyces</taxon>
    </lineage>
</organism>
<feature type="domain" description="Mycothiol-dependent maleylpyruvate isomerase metal-binding" evidence="1">
    <location>
        <begin position="24"/>
        <end position="168"/>
    </location>
</feature>
<dbReference type="InterPro" id="IPR024344">
    <property type="entry name" value="MDMPI_metal-binding"/>
</dbReference>
<dbReference type="RefSeq" id="WP_189315272.1">
    <property type="nucleotide sequence ID" value="NZ_BMQA01000034.1"/>
</dbReference>